<keyword evidence="15" id="KW-1185">Reference proteome</keyword>
<dbReference type="InterPro" id="IPR036942">
    <property type="entry name" value="Beta-barrel_TonB_sf"/>
</dbReference>
<evidence type="ECO:0000256" key="7">
    <source>
        <dbReference type="ARBA" id="ARBA00023065"/>
    </source>
</evidence>
<dbReference type="InterPro" id="IPR037066">
    <property type="entry name" value="Plug_dom_sf"/>
</dbReference>
<evidence type="ECO:0000256" key="5">
    <source>
        <dbReference type="ARBA" id="ARBA00022692"/>
    </source>
</evidence>
<keyword evidence="8" id="KW-0798">TonB box</keyword>
<comment type="similarity">
    <text evidence="11">Belongs to the TonB-dependent receptor family.</text>
</comment>
<feature type="domain" description="TonB-dependent receptor plug" evidence="13">
    <location>
        <begin position="45"/>
        <end position="159"/>
    </location>
</feature>
<feature type="signal peptide" evidence="12">
    <location>
        <begin position="1"/>
        <end position="29"/>
    </location>
</feature>
<evidence type="ECO:0000256" key="11">
    <source>
        <dbReference type="PROSITE-ProRule" id="PRU01360"/>
    </source>
</evidence>
<evidence type="ECO:0000256" key="12">
    <source>
        <dbReference type="SAM" id="SignalP"/>
    </source>
</evidence>
<evidence type="ECO:0000256" key="1">
    <source>
        <dbReference type="ARBA" id="ARBA00004571"/>
    </source>
</evidence>
<evidence type="ECO:0000259" key="13">
    <source>
        <dbReference type="Pfam" id="PF07715"/>
    </source>
</evidence>
<dbReference type="PROSITE" id="PS52016">
    <property type="entry name" value="TONB_DEPENDENT_REC_3"/>
    <property type="match status" value="1"/>
</dbReference>
<feature type="chain" id="PRO_5047145310" evidence="12">
    <location>
        <begin position="30"/>
        <end position="838"/>
    </location>
</feature>
<dbReference type="SUPFAM" id="SSF56935">
    <property type="entry name" value="Porins"/>
    <property type="match status" value="1"/>
</dbReference>
<proteinExistence type="inferred from homology"/>
<keyword evidence="4" id="KW-0410">Iron transport</keyword>
<accession>A0ABV7D9C9</accession>
<dbReference type="Gene3D" id="2.40.170.20">
    <property type="entry name" value="TonB-dependent receptor, beta-barrel domain"/>
    <property type="match status" value="1"/>
</dbReference>
<gene>
    <name evidence="14" type="ORF">ACFOKA_15270</name>
</gene>
<keyword evidence="10 11" id="KW-0998">Cell outer membrane</keyword>
<comment type="subcellular location">
    <subcellularLocation>
        <location evidence="1 11">Cell outer membrane</location>
        <topology evidence="1 11">Multi-pass membrane protein</topology>
    </subcellularLocation>
</comment>
<dbReference type="Proteomes" id="UP001595444">
    <property type="component" value="Unassembled WGS sequence"/>
</dbReference>
<dbReference type="InterPro" id="IPR039426">
    <property type="entry name" value="TonB-dep_rcpt-like"/>
</dbReference>
<evidence type="ECO:0000256" key="3">
    <source>
        <dbReference type="ARBA" id="ARBA00022452"/>
    </source>
</evidence>
<evidence type="ECO:0000256" key="4">
    <source>
        <dbReference type="ARBA" id="ARBA00022496"/>
    </source>
</evidence>
<keyword evidence="5 11" id="KW-0812">Transmembrane</keyword>
<sequence>MAYKYSGASAIALTTALAGTAVLSGAVQAEVEEIIVTATKRAESTQDVPVAVTAMSSTTLEDLNVDVFTDYLLELPGVSSGGSGPGQGTIYIRGLSSTTPHLTVAGVSGLAPNVALYLDEQPVTQVGRNLDVYAADLNRVEVLPGPQGTLFGASSQAGTIRLITNKPNLSTFEASISAGVSFTKGGEMSEKVEAMINYPIIENKFALRGVFYNDNQGGYIDNVYGTRSAADSARFASSTARPNGVLTSDGFQAGADLSAVTFLDADNLEHVEENFNDASYTGFRVSALYEVNEDWTVTATHTRQRIDSEGVFFIDPELDDPDDLSVQRFSPDEIVDDFDNTSLTVEGRLGMLEMVYSGAFLNRDTAQTVDYTDYLFVGQYLPYYICDASVSYPGAADPSGTCQPPNLYVNSTTDTEVMTHELRFVTPEENRLKATFGGFYSDQKIVENNNFTYPGSRFVAGYAPGEIGFPQNGPLPGSSVSDPNPRPLGVIFFNDITRTDVQKGLFADVTYDLIPDTLSITGGVRWHDVDVRLKGSANSSFNNLFYQEDVNDFGTNLDTQFDGTQVINGVTVPTGAEAKGTVFKGNISWTPNENTLIYFTYSEGFRPGLPNRPAGAGGGAVPAIIRTDEVVNYEFGWKLDLFENQLRFNGNAFYVEVKDLQTTIFDPTIVNLFFSDNAANAEIKGVEGDLTYAPTEVPGLTISGAFSILDTEIKELVGASVAIAGPGEDLANAPSFQGNLRARYAWDLNDDMRAYVMPRITYSASSYSDIVLINRAEQDSYFLMNMSFGIIMENWSAEIYGENLTDERAQLSNNLYFDRERISINRPRTFGLRVSYSY</sequence>
<evidence type="ECO:0000256" key="2">
    <source>
        <dbReference type="ARBA" id="ARBA00022448"/>
    </source>
</evidence>
<evidence type="ECO:0000313" key="15">
    <source>
        <dbReference type="Proteomes" id="UP001595444"/>
    </source>
</evidence>
<organism evidence="14 15">
    <name type="scientific">Kordiimonas pumila</name>
    <dbReference type="NCBI Taxonomy" id="2161677"/>
    <lineage>
        <taxon>Bacteria</taxon>
        <taxon>Pseudomonadati</taxon>
        <taxon>Pseudomonadota</taxon>
        <taxon>Alphaproteobacteria</taxon>
        <taxon>Kordiimonadales</taxon>
        <taxon>Kordiimonadaceae</taxon>
        <taxon>Kordiimonas</taxon>
    </lineage>
</organism>
<evidence type="ECO:0000313" key="14">
    <source>
        <dbReference type="EMBL" id="MFC3053264.1"/>
    </source>
</evidence>
<keyword evidence="3 11" id="KW-1134">Transmembrane beta strand</keyword>
<evidence type="ECO:0000256" key="9">
    <source>
        <dbReference type="ARBA" id="ARBA00023136"/>
    </source>
</evidence>
<comment type="caution">
    <text evidence="14">The sequence shown here is derived from an EMBL/GenBank/DDBJ whole genome shotgun (WGS) entry which is preliminary data.</text>
</comment>
<evidence type="ECO:0000256" key="6">
    <source>
        <dbReference type="ARBA" id="ARBA00023004"/>
    </source>
</evidence>
<keyword evidence="9 11" id="KW-0472">Membrane</keyword>
<dbReference type="PANTHER" id="PTHR32552">
    <property type="entry name" value="FERRICHROME IRON RECEPTOR-RELATED"/>
    <property type="match status" value="1"/>
</dbReference>
<dbReference type="InterPro" id="IPR012910">
    <property type="entry name" value="Plug_dom"/>
</dbReference>
<dbReference type="EMBL" id="JBHRSL010000017">
    <property type="protein sequence ID" value="MFC3053264.1"/>
    <property type="molecule type" value="Genomic_DNA"/>
</dbReference>
<dbReference type="Gene3D" id="2.170.130.10">
    <property type="entry name" value="TonB-dependent receptor, plug domain"/>
    <property type="match status" value="1"/>
</dbReference>
<keyword evidence="6" id="KW-0408">Iron</keyword>
<dbReference type="Pfam" id="PF07715">
    <property type="entry name" value="Plug"/>
    <property type="match status" value="1"/>
</dbReference>
<keyword evidence="12" id="KW-0732">Signal</keyword>
<name>A0ABV7D9C9_9PROT</name>
<dbReference type="PANTHER" id="PTHR32552:SF81">
    <property type="entry name" value="TONB-DEPENDENT OUTER MEMBRANE RECEPTOR"/>
    <property type="match status" value="1"/>
</dbReference>
<keyword evidence="14" id="KW-0675">Receptor</keyword>
<keyword evidence="2 11" id="KW-0813">Transport</keyword>
<reference evidence="15" key="1">
    <citation type="journal article" date="2019" name="Int. J. Syst. Evol. Microbiol.">
        <title>The Global Catalogue of Microorganisms (GCM) 10K type strain sequencing project: providing services to taxonomists for standard genome sequencing and annotation.</title>
        <authorList>
            <consortium name="The Broad Institute Genomics Platform"/>
            <consortium name="The Broad Institute Genome Sequencing Center for Infectious Disease"/>
            <person name="Wu L."/>
            <person name="Ma J."/>
        </authorList>
    </citation>
    <scope>NUCLEOTIDE SEQUENCE [LARGE SCALE GENOMIC DNA]</scope>
    <source>
        <strain evidence="15">KCTC 62164</strain>
    </source>
</reference>
<keyword evidence="7" id="KW-0406">Ion transport</keyword>
<evidence type="ECO:0000256" key="10">
    <source>
        <dbReference type="ARBA" id="ARBA00023237"/>
    </source>
</evidence>
<dbReference type="RefSeq" id="WP_194214579.1">
    <property type="nucleotide sequence ID" value="NZ_CP061205.1"/>
</dbReference>
<evidence type="ECO:0000256" key="8">
    <source>
        <dbReference type="ARBA" id="ARBA00023077"/>
    </source>
</evidence>
<protein>
    <submittedName>
        <fullName evidence="14">TonB-dependent receptor</fullName>
    </submittedName>
</protein>